<organismHost>
    <name type="scientific">Melanoplus sanguinipes</name>
    <name type="common">Migratory grasshopper</name>
    <dbReference type="NCBI Taxonomy" id="65742"/>
</organismHost>
<keyword evidence="2" id="KW-1185">Reference proteome</keyword>
<dbReference type="PIR" id="T28189">
    <property type="entry name" value="T28189"/>
</dbReference>
<evidence type="ECO:0000313" key="1">
    <source>
        <dbReference type="EMBL" id="AAC97844.1"/>
    </source>
</evidence>
<evidence type="ECO:0000313" key="2">
    <source>
        <dbReference type="Proteomes" id="UP000172353"/>
    </source>
</evidence>
<protein>
    <submittedName>
        <fullName evidence="1">Uncharacterized protein</fullName>
    </submittedName>
</protein>
<dbReference type="KEGG" id="vg:1449839"/>
<gene>
    <name evidence="1" type="primary">MSV028</name>
</gene>
<sequence>MNPSFEKLLSLVKYEDKCIFSKTKYKYNYKNISNNDIFITSKGVQTMIYYKKKFDIINYIEKYYKKFNIKRNYIISNYKIDLYFIDYNIGINCDDYESYDQYKKHNYLKIALDDKYINFNHESEFFNLDNLINDINLLIQK</sequence>
<reference evidence="1 2" key="1">
    <citation type="journal article" date="1999" name="J. Virol.">
        <title>The genome of Melanoplus sanguinipes entomopoxvirus.</title>
        <authorList>
            <person name="Afonso C.L."/>
            <person name="Tulman E.R."/>
            <person name="Lu Z."/>
            <person name="Oma E."/>
            <person name="Kutish G.F."/>
            <person name="Rock D.L."/>
        </authorList>
    </citation>
    <scope>NUCLEOTIDE SEQUENCE [LARGE SCALE GENOMIC DNA]</scope>
    <source>
        <strain evidence="1">Tucson</strain>
    </source>
</reference>
<proteinExistence type="predicted"/>
<organism evidence="1 2">
    <name type="scientific">Melanoplus sanguinipes entomopoxvirus</name>
    <name type="common">MsEPV</name>
    <dbReference type="NCBI Taxonomy" id="83191"/>
    <lineage>
        <taxon>Viruses</taxon>
        <taxon>Varidnaviria</taxon>
        <taxon>Bamfordvirae</taxon>
        <taxon>Nucleocytoviricota</taxon>
        <taxon>Pokkesviricetes</taxon>
        <taxon>Chitovirales</taxon>
        <taxon>Poxviridae</taxon>
        <taxon>Entomopoxvirinae</taxon>
        <taxon>Deltaentomopoxvirus</taxon>
        <taxon>Deltaentomopoxvirus msanguinipes</taxon>
    </lineage>
</organism>
<dbReference type="Proteomes" id="UP000172353">
    <property type="component" value="Segment"/>
</dbReference>
<dbReference type="RefSeq" id="NP_048099.1">
    <property type="nucleotide sequence ID" value="NC_001993.1"/>
</dbReference>
<accession>Q9YW64</accession>
<dbReference type="EMBL" id="AF063866">
    <property type="protein sequence ID" value="AAC97844.1"/>
    <property type="molecule type" value="Genomic_DNA"/>
</dbReference>
<dbReference type="GeneID" id="1449839"/>
<name>Q9YW64_MSEPV</name>